<dbReference type="EMBL" id="VZAH01000112">
    <property type="protein sequence ID" value="MQP15062.1"/>
    <property type="molecule type" value="Genomic_DNA"/>
</dbReference>
<dbReference type="OrthoDB" id="1069000at2"/>
<dbReference type="InterPro" id="IPR045724">
    <property type="entry name" value="DUF6078"/>
</dbReference>
<gene>
    <name evidence="1" type="ORF">F7D25_11720</name>
</gene>
<dbReference type="Pfam" id="PF19555">
    <property type="entry name" value="DUF6078"/>
    <property type="match status" value="1"/>
</dbReference>
<comment type="caution">
    <text evidence="1">The sequence shown here is derived from an EMBL/GenBank/DDBJ whole genome shotgun (WGS) entry which is preliminary data.</text>
</comment>
<protein>
    <submittedName>
        <fullName evidence="1">Uncharacterized protein</fullName>
    </submittedName>
</protein>
<accession>A0A6G1VPV4</accession>
<dbReference type="RefSeq" id="WP_153089370.1">
    <property type="nucleotide sequence ID" value="NZ_VZAH01000112.1"/>
</dbReference>
<organism evidence="1 2">
    <name type="scientific">Segatella copri</name>
    <dbReference type="NCBI Taxonomy" id="165179"/>
    <lineage>
        <taxon>Bacteria</taxon>
        <taxon>Pseudomonadati</taxon>
        <taxon>Bacteroidota</taxon>
        <taxon>Bacteroidia</taxon>
        <taxon>Bacteroidales</taxon>
        <taxon>Prevotellaceae</taxon>
        <taxon>Segatella</taxon>
    </lineage>
</organism>
<dbReference type="Proteomes" id="UP000477980">
    <property type="component" value="Unassembled WGS sequence"/>
</dbReference>
<reference evidence="1 2" key="1">
    <citation type="submission" date="2019-09" db="EMBL/GenBank/DDBJ databases">
        <title>Distinct polysaccharide growth profiles of human intestinal Prevotella copri isolates.</title>
        <authorList>
            <person name="Fehlner-Peach H."/>
            <person name="Magnabosco C."/>
            <person name="Raghavan V."/>
            <person name="Scher J.U."/>
            <person name="Tett A."/>
            <person name="Cox L.M."/>
            <person name="Gottsegen C."/>
            <person name="Watters A."/>
            <person name="Wiltshire- Gordon J.D."/>
            <person name="Segata N."/>
            <person name="Bonneau R."/>
            <person name="Littman D.R."/>
        </authorList>
    </citation>
    <scope>NUCLEOTIDE SEQUENCE [LARGE SCALE GENOMIC DNA]</scope>
    <source>
        <strain evidence="2">iAA917</strain>
    </source>
</reference>
<evidence type="ECO:0000313" key="1">
    <source>
        <dbReference type="EMBL" id="MQP15062.1"/>
    </source>
</evidence>
<proteinExistence type="predicted"/>
<name>A0A6G1VPV4_9BACT</name>
<dbReference type="AlphaFoldDB" id="A0A6G1VPV4"/>
<sequence length="139" mass="16028">MNKYIPYNITCPLASCSRSNTCARYANYQKAKAEEASFMVLNTDLLQVEGEGCPYHLVSERQRWARGFSRLCKSIPSGNAKYLNVYTPFTQRRFYKARNGEFPLNPQMQADLLEIFKERGADLSLGFDCYEEQDVLVEK</sequence>
<evidence type="ECO:0000313" key="2">
    <source>
        <dbReference type="Proteomes" id="UP000477980"/>
    </source>
</evidence>